<evidence type="ECO:0000256" key="14">
    <source>
        <dbReference type="ARBA" id="ARBA00048359"/>
    </source>
</evidence>
<dbReference type="Proteomes" id="UP000310406">
    <property type="component" value="Unassembled WGS sequence"/>
</dbReference>
<evidence type="ECO:0000256" key="11">
    <source>
        <dbReference type="ARBA" id="ARBA00022917"/>
    </source>
</evidence>
<evidence type="ECO:0000256" key="9">
    <source>
        <dbReference type="ARBA" id="ARBA00022833"/>
    </source>
</evidence>
<dbReference type="GO" id="GO:0005737">
    <property type="term" value="C:cytoplasm"/>
    <property type="evidence" value="ECO:0007669"/>
    <property type="project" value="UniProtKB-SubCell"/>
</dbReference>
<feature type="short sequence motif" description="'HIGH' region" evidence="15">
    <location>
        <begin position="48"/>
        <end position="58"/>
    </location>
</feature>
<comment type="domain">
    <text evidence="15">IleRS has two distinct active sites: one for aminoacylation and one for editing. The misactivated valine is translocated from the active site to the editing site, which sterically excludes the correctly activated isoleucine. The single editing site contains two valyl binding pockets, one specific for each substrate (Val-AMP or Val-tRNA(Ile)).</text>
</comment>
<keyword evidence="19" id="KW-1185">Reference proteome</keyword>
<keyword evidence="12 15" id="KW-0030">Aminoacyl-tRNA synthetase</keyword>
<dbReference type="InterPro" id="IPR023586">
    <property type="entry name" value="Ile-tRNA-ligase_type2"/>
</dbReference>
<evidence type="ECO:0000256" key="5">
    <source>
        <dbReference type="ARBA" id="ARBA00022490"/>
    </source>
</evidence>
<dbReference type="CDD" id="cd07961">
    <property type="entry name" value="Anticodon_Ia_Ile_ABEc"/>
    <property type="match status" value="1"/>
</dbReference>
<dbReference type="FunFam" id="3.40.50.620:FF:000063">
    <property type="entry name" value="Isoleucine--tRNA ligase"/>
    <property type="match status" value="1"/>
</dbReference>
<proteinExistence type="inferred from homology"/>
<dbReference type="GO" id="GO:0006428">
    <property type="term" value="P:isoleucyl-tRNA aminoacylation"/>
    <property type="evidence" value="ECO:0007669"/>
    <property type="project" value="UniProtKB-UniRule"/>
</dbReference>
<evidence type="ECO:0000256" key="3">
    <source>
        <dbReference type="ARBA" id="ARBA00007078"/>
    </source>
</evidence>
<dbReference type="Gene3D" id="3.30.720.200">
    <property type="match status" value="1"/>
</dbReference>
<evidence type="ECO:0000256" key="15">
    <source>
        <dbReference type="HAMAP-Rule" id="MF_02003"/>
    </source>
</evidence>
<comment type="function">
    <text evidence="13 15">Catalyzes the attachment of isoleucine to tRNA(Ile). As IleRS can inadvertently accommodate and process structurally similar amino acids such as valine, to avoid such errors it has two additional distinct tRNA(Ile)-dependent editing activities. One activity is designated as 'pretransfer' editing and involves the hydrolysis of activated Val-AMP. The other activity is designated 'posttransfer' editing and involves deacylation of mischarged Val-tRNA(Ile).</text>
</comment>
<dbReference type="Pfam" id="PF19302">
    <property type="entry name" value="DUF5915"/>
    <property type="match status" value="1"/>
</dbReference>
<keyword evidence="11 15" id="KW-0648">Protein biosynthesis</keyword>
<evidence type="ECO:0000256" key="12">
    <source>
        <dbReference type="ARBA" id="ARBA00023146"/>
    </source>
</evidence>
<dbReference type="CDD" id="cd00818">
    <property type="entry name" value="IleRS_core"/>
    <property type="match status" value="1"/>
</dbReference>
<dbReference type="PANTHER" id="PTHR42780">
    <property type="entry name" value="SOLEUCYL-TRNA SYNTHETASE"/>
    <property type="match status" value="1"/>
</dbReference>
<dbReference type="Gene3D" id="3.40.50.620">
    <property type="entry name" value="HUPs"/>
    <property type="match status" value="2"/>
</dbReference>
<feature type="binding site" evidence="15">
    <location>
        <position position="684"/>
    </location>
    <ligand>
        <name>ATP</name>
        <dbReference type="ChEBI" id="CHEBI:30616"/>
    </ligand>
</feature>
<comment type="subcellular location">
    <subcellularLocation>
        <location evidence="2 15">Cytoplasm</location>
    </subcellularLocation>
</comment>
<accession>A0A4S8RRY2</accession>
<dbReference type="HAMAP" id="MF_02003">
    <property type="entry name" value="Ile_tRNA_synth_type2"/>
    <property type="match status" value="1"/>
</dbReference>
<dbReference type="SUPFAM" id="SSF50677">
    <property type="entry name" value="ValRS/IleRS/LeuRS editing domain"/>
    <property type="match status" value="1"/>
</dbReference>
<evidence type="ECO:0000256" key="10">
    <source>
        <dbReference type="ARBA" id="ARBA00022840"/>
    </source>
</evidence>
<evidence type="ECO:0000313" key="19">
    <source>
        <dbReference type="Proteomes" id="UP000310406"/>
    </source>
</evidence>
<comment type="similarity">
    <text evidence="3 15">Belongs to the class-I aminoacyl-tRNA synthetase family. IleS type 2 subfamily.</text>
</comment>
<evidence type="ECO:0000256" key="2">
    <source>
        <dbReference type="ARBA" id="ARBA00004496"/>
    </source>
</evidence>
<dbReference type="InterPro" id="IPR002301">
    <property type="entry name" value="Ile-tRNA-ligase"/>
</dbReference>
<dbReference type="PRINTS" id="PR00984">
    <property type="entry name" value="TRNASYNTHILE"/>
</dbReference>
<keyword evidence="9 15" id="KW-0862">Zinc</keyword>
<evidence type="ECO:0000256" key="6">
    <source>
        <dbReference type="ARBA" id="ARBA00022598"/>
    </source>
</evidence>
<evidence type="ECO:0000259" key="17">
    <source>
        <dbReference type="Pfam" id="PF08264"/>
    </source>
</evidence>
<evidence type="ECO:0000256" key="1">
    <source>
        <dbReference type="ARBA" id="ARBA00001947"/>
    </source>
</evidence>
<sequence length="1133" mass="129109">MKFAEYKGLDLPKVSEEVLDFWKKNQIFEKSVSTREGKESYVFYEGPPSANGMPGIHHVMARTIKDIFPRYKTMKGFQVKRKAGWDTHGLPIEIGVEKELGITKEDIGKKISVEEYNAACKKAVMRYTDVWNEMTEKIGYWVDMDDPYITYKPKYMESVWWLLKQIYDKGLLYKGYTIQPYSPKAGTGLSSHELNQPGTYQDVTDTTVTAQFKAKKETLPDFLKGIEGDLYFLAWTTTPWTLPSNTALTVGPKIEYVTVKTFNQYTFEPITVVLAKGLVGKQFAGKFTLVETEAELVEFNEGDKKIPYWIGESFVGKDLVGIQYEQLLPYALPYQNPENAFRVISGDFVTTEDGTGIVHTAPTFGADDALVAKQAEPEVPPMLVLDENNNPVPLVDLQGRFRPEMKELGGKYVKNEYYEDGEAPDKSVDVEIAIKLKEENKAFKVEKYVHSYPNCWRTDKPILYYPLNSWFIKVTDVKDRMFELNQTINWKPKATGEGRFGNWLANANDWNLSRSRYWGIPLPIWRTEDGKEELIIGSVEELKAEMAKAVEAGVLGKDVFADFVVGDMSEANYDKIDLHKNIVDGITLVSPSGQPMKRESDLIDVWFDSGSMPYAQWHYPFENKELIDDGVAFPANFIAEGVDQTRGWFYTLHAIATMVFDTVSYKNVVSNGLVLDKEGKKMSKRLGNAVDPFEVLPEHGPDATRWYMISNANPWDNLKFDIDGIVEVKRKFFGTLYNTYSFMALYANIDEFTYTEADVPLKERPEIDQWILSELHTLIKGVDEAYADYEATRATRMISDFVQENLSNWYVRLSRRRFWKGDYQQDKISAYQTLYTCLNTVSKLSAPVAPFFMEQLYKDLNKASSKENFESVHLAEFPVFDSTMVNKKLERKMQLAQKVSSLVLSIRQKEKIKVRQPLQKIMIPILDSTQKEDIEAVSTLIKSEVNVKEIELLDDASGILVKQIKPNFKVLGPKFGKDMKAIATAVGQLGQEDIQKMESEGELLLELDNKSVNLQLTDVEITSQDIEGWLVASSGPLTVALDITIDEALRKEGIARELVNRIQNIRKESGFEVTDKIDIKILKDGFVENAVSSNEDYIKTETLTAELNFEEKLDEGIAIAFDEVNTKLFIQKH</sequence>
<keyword evidence="7 15" id="KW-0479">Metal-binding</keyword>
<name>A0A4S8RRY2_9FLAO</name>
<comment type="subunit">
    <text evidence="4 15">Monomer.</text>
</comment>
<dbReference type="SUPFAM" id="SSF47323">
    <property type="entry name" value="Anticodon-binding domain of a subclass of class I aminoacyl-tRNA synthetases"/>
    <property type="match status" value="2"/>
</dbReference>
<evidence type="ECO:0000256" key="13">
    <source>
        <dbReference type="ARBA" id="ARBA00025217"/>
    </source>
</evidence>
<dbReference type="AlphaFoldDB" id="A0A4S8RRY2"/>
<evidence type="ECO:0000256" key="4">
    <source>
        <dbReference type="ARBA" id="ARBA00011245"/>
    </source>
</evidence>
<dbReference type="Pfam" id="PF08264">
    <property type="entry name" value="Anticodon_1"/>
    <property type="match status" value="1"/>
</dbReference>
<dbReference type="NCBIfam" id="TIGR00392">
    <property type="entry name" value="ileS"/>
    <property type="match status" value="1"/>
</dbReference>
<comment type="cofactor">
    <cofactor evidence="1 15">
        <name>Zn(2+)</name>
        <dbReference type="ChEBI" id="CHEBI:29105"/>
    </cofactor>
</comment>
<dbReference type="InterPro" id="IPR009008">
    <property type="entry name" value="Val/Leu/Ile-tRNA-synth_edit"/>
</dbReference>
<dbReference type="Gene3D" id="1.10.730.10">
    <property type="entry name" value="Isoleucyl-tRNA Synthetase, Domain 1"/>
    <property type="match status" value="1"/>
</dbReference>
<dbReference type="OrthoDB" id="9810365at2"/>
<dbReference type="EMBL" id="SNTZ01000001">
    <property type="protein sequence ID" value="THV61463.1"/>
    <property type="molecule type" value="Genomic_DNA"/>
</dbReference>
<dbReference type="InterPro" id="IPR009080">
    <property type="entry name" value="tRNAsynth_Ia_anticodon-bd"/>
</dbReference>
<keyword evidence="8 15" id="KW-0547">Nucleotide-binding</keyword>
<reference evidence="18 19" key="1">
    <citation type="submission" date="2019-03" db="EMBL/GenBank/DDBJ databases">
        <title>Muricauda SCR12 sp.nov, a marine bacterium isolated from Pacific Ocean:the Okinawa trough.</title>
        <authorList>
            <person name="Liu L."/>
        </authorList>
    </citation>
    <scope>NUCLEOTIDE SEQUENCE [LARGE SCALE GENOMIC DNA]</scope>
    <source>
        <strain evidence="18 19">SCR12</strain>
    </source>
</reference>
<feature type="domain" description="Methionyl/Valyl/Leucyl/Isoleucyl-tRNA synthetase anticodon-binding" evidence="17">
    <location>
        <begin position="768"/>
        <end position="920"/>
    </location>
</feature>
<dbReference type="EC" id="6.1.1.5" evidence="15"/>
<evidence type="ECO:0000256" key="7">
    <source>
        <dbReference type="ARBA" id="ARBA00022723"/>
    </source>
</evidence>
<dbReference type="Pfam" id="PF00133">
    <property type="entry name" value="tRNA-synt_1"/>
    <property type="match status" value="1"/>
</dbReference>
<keyword evidence="6 15" id="KW-0436">Ligase</keyword>
<dbReference type="InterPro" id="IPR013155">
    <property type="entry name" value="M/V/L/I-tRNA-synth_anticd-bd"/>
</dbReference>
<keyword evidence="10 15" id="KW-0067">ATP-binding</keyword>
<feature type="short sequence motif" description="'KMSKS' region" evidence="15">
    <location>
        <begin position="681"/>
        <end position="685"/>
    </location>
</feature>
<dbReference type="PANTHER" id="PTHR42780:SF1">
    <property type="entry name" value="ISOLEUCINE--TRNA LIGASE, CYTOPLASMIC"/>
    <property type="match status" value="1"/>
</dbReference>
<evidence type="ECO:0000313" key="18">
    <source>
        <dbReference type="EMBL" id="THV61463.1"/>
    </source>
</evidence>
<dbReference type="GO" id="GO:0000049">
    <property type="term" value="F:tRNA binding"/>
    <property type="evidence" value="ECO:0007669"/>
    <property type="project" value="InterPro"/>
</dbReference>
<comment type="catalytic activity">
    <reaction evidence="14 15">
        <text>tRNA(Ile) + L-isoleucine + ATP = L-isoleucyl-tRNA(Ile) + AMP + diphosphate</text>
        <dbReference type="Rhea" id="RHEA:11060"/>
        <dbReference type="Rhea" id="RHEA-COMP:9666"/>
        <dbReference type="Rhea" id="RHEA-COMP:9695"/>
        <dbReference type="ChEBI" id="CHEBI:30616"/>
        <dbReference type="ChEBI" id="CHEBI:33019"/>
        <dbReference type="ChEBI" id="CHEBI:58045"/>
        <dbReference type="ChEBI" id="CHEBI:78442"/>
        <dbReference type="ChEBI" id="CHEBI:78528"/>
        <dbReference type="ChEBI" id="CHEBI:456215"/>
        <dbReference type="EC" id="6.1.1.5"/>
    </reaction>
</comment>
<evidence type="ECO:0000256" key="8">
    <source>
        <dbReference type="ARBA" id="ARBA00022741"/>
    </source>
</evidence>
<dbReference type="InterPro" id="IPR014729">
    <property type="entry name" value="Rossmann-like_a/b/a_fold"/>
</dbReference>
<dbReference type="GO" id="GO:0005524">
    <property type="term" value="F:ATP binding"/>
    <property type="evidence" value="ECO:0007669"/>
    <property type="project" value="UniProtKB-UniRule"/>
</dbReference>
<keyword evidence="5 15" id="KW-0963">Cytoplasm</keyword>
<dbReference type="SUPFAM" id="SSF52374">
    <property type="entry name" value="Nucleotidylyl transferase"/>
    <property type="match status" value="1"/>
</dbReference>
<feature type="domain" description="Aminoacyl-tRNA synthetase class Ia" evidence="16">
    <location>
        <begin position="18"/>
        <end position="719"/>
    </location>
</feature>
<dbReference type="GO" id="GO:0004822">
    <property type="term" value="F:isoleucine-tRNA ligase activity"/>
    <property type="evidence" value="ECO:0007669"/>
    <property type="project" value="UniProtKB-UniRule"/>
</dbReference>
<dbReference type="GO" id="GO:0008270">
    <property type="term" value="F:zinc ion binding"/>
    <property type="evidence" value="ECO:0007669"/>
    <property type="project" value="UniProtKB-UniRule"/>
</dbReference>
<comment type="caution">
    <text evidence="18">The sequence shown here is derived from an EMBL/GenBank/DDBJ whole genome shotgun (WGS) entry which is preliminary data.</text>
</comment>
<evidence type="ECO:0000259" key="16">
    <source>
        <dbReference type="Pfam" id="PF00133"/>
    </source>
</evidence>
<organism evidence="18 19">
    <name type="scientific">Flagellimonas alvinocaridis</name>
    <dbReference type="NCBI Taxonomy" id="2530200"/>
    <lineage>
        <taxon>Bacteria</taxon>
        <taxon>Pseudomonadati</taxon>
        <taxon>Bacteroidota</taxon>
        <taxon>Flavobacteriia</taxon>
        <taxon>Flavobacteriales</taxon>
        <taxon>Flavobacteriaceae</taxon>
        <taxon>Flagellimonas</taxon>
    </lineage>
</organism>
<dbReference type="InterPro" id="IPR033709">
    <property type="entry name" value="Anticodon_Ile_ABEc"/>
</dbReference>
<dbReference type="InterPro" id="IPR002300">
    <property type="entry name" value="aa-tRNA-synth_Ia"/>
</dbReference>
<protein>
    <recommendedName>
        <fullName evidence="15">Isoleucine--tRNA ligase</fullName>
        <ecNumber evidence="15">6.1.1.5</ecNumber>
    </recommendedName>
    <alternativeName>
        <fullName evidence="15">Isoleucyl-tRNA synthetase</fullName>
        <shortName evidence="15">IleRS</shortName>
    </alternativeName>
</protein>
<gene>
    <name evidence="15" type="primary">ileS</name>
    <name evidence="18" type="ORF">EZV76_03805</name>
</gene>
<dbReference type="GO" id="GO:0002161">
    <property type="term" value="F:aminoacyl-tRNA deacylase activity"/>
    <property type="evidence" value="ECO:0007669"/>
    <property type="project" value="InterPro"/>
</dbReference>
<dbReference type="RefSeq" id="WP_136565241.1">
    <property type="nucleotide sequence ID" value="NZ_SNTZ01000001.1"/>
</dbReference>